<keyword evidence="2" id="KW-1185">Reference proteome</keyword>
<organism evidence="1 2">
    <name type="scientific">Protopolystoma xenopodis</name>
    <dbReference type="NCBI Taxonomy" id="117903"/>
    <lineage>
        <taxon>Eukaryota</taxon>
        <taxon>Metazoa</taxon>
        <taxon>Spiralia</taxon>
        <taxon>Lophotrochozoa</taxon>
        <taxon>Platyhelminthes</taxon>
        <taxon>Monogenea</taxon>
        <taxon>Polyopisthocotylea</taxon>
        <taxon>Polystomatidea</taxon>
        <taxon>Polystomatidae</taxon>
        <taxon>Protopolystoma</taxon>
    </lineage>
</organism>
<evidence type="ECO:0000313" key="1">
    <source>
        <dbReference type="EMBL" id="VEL30653.1"/>
    </source>
</evidence>
<dbReference type="AlphaFoldDB" id="A0A3S5AJ61"/>
<reference evidence="1" key="1">
    <citation type="submission" date="2018-11" db="EMBL/GenBank/DDBJ databases">
        <authorList>
            <consortium name="Pathogen Informatics"/>
        </authorList>
    </citation>
    <scope>NUCLEOTIDE SEQUENCE</scope>
</reference>
<protein>
    <submittedName>
        <fullName evidence="1">Uncharacterized protein</fullName>
    </submittedName>
</protein>
<sequence length="172" mass="19318">MLQQQAMPHHFMAAHEKSYLRRASMTGFAQPSARTPYLFQQVQPRQGPALQAKRDKMSSTKGSHTRHFCVYMPSCLGGWSRVHLRLPACQLCPLHNEPAGWNVLFTEIPMTPSHLSTRRTATAEDDGIRGKWDSDGYPRLLITTATALFFKSANEIMPLHKVQISTNQIGAS</sequence>
<gene>
    <name evidence="1" type="ORF">PXEA_LOCUS24093</name>
</gene>
<proteinExistence type="predicted"/>
<dbReference type="EMBL" id="CAAALY010114184">
    <property type="protein sequence ID" value="VEL30653.1"/>
    <property type="molecule type" value="Genomic_DNA"/>
</dbReference>
<accession>A0A3S5AJ61</accession>
<evidence type="ECO:0000313" key="2">
    <source>
        <dbReference type="Proteomes" id="UP000784294"/>
    </source>
</evidence>
<comment type="caution">
    <text evidence="1">The sequence shown here is derived from an EMBL/GenBank/DDBJ whole genome shotgun (WGS) entry which is preliminary data.</text>
</comment>
<name>A0A3S5AJ61_9PLAT</name>
<dbReference type="Proteomes" id="UP000784294">
    <property type="component" value="Unassembled WGS sequence"/>
</dbReference>